<keyword evidence="3" id="KW-1185">Reference proteome</keyword>
<gene>
    <name evidence="2" type="ORF">M378DRAFT_204547</name>
</gene>
<protein>
    <submittedName>
        <fullName evidence="2">Uncharacterized protein</fullName>
    </submittedName>
</protein>
<name>A0A0C2XNM2_AMAMK</name>
<dbReference type="OrthoDB" id="3365698at2759"/>
<dbReference type="HOGENOM" id="CLU_036613_0_0_1"/>
<sequence>MSVLLFSLSLSLQILPTMIGSSPALNLSEVGKTSYHCHSEEEEKLIRDTIRCTNEALRCPEIKKGAIILREKALKSDLERCHIAIAPQLPYDILCLIFELHCQDELPAKLSFGSKPPQVTLPHVCLAWRRAVLDFPKLWSNIVIDIIVPQSPHWVCFDKVVEIANAWLSRAKDLPCSTEFKFPQSEYDSEFHSEVDSEPVWRQDWHLNIIKNFISRHKFKRLGVTFADHHLQDLLQLPDEKLSCIEDLCLQHIIFENDRNSELPDFHKLVNLTSFSLLPIPFVPMWTPGQGGHILRFSNTMPWHQLRHIQIRVDVPALFCLTMMERSLATLETCSLVVSNIDWSVPLPFSCQEPLHCSRLRDFTVDVVSPPYAVKALDRFLLSLRLPNLKSLTIGRSGSCDYPRIPIHPRTLVMMQNSIPNMCLEELVISDTALDIRAEDLLKLFPSLRRLEFPFRNVTFTAATMRELGAGSIGANLEDLKIHDAGLVQGIVTLLQMVKTRSSNRKEDNMRRAKPTPFKSVVLYCGKARNTDDTEIDQLMEEIDRLGVSLKVIFADESGWEQ</sequence>
<evidence type="ECO:0000313" key="3">
    <source>
        <dbReference type="Proteomes" id="UP000054549"/>
    </source>
</evidence>
<dbReference type="STRING" id="946122.A0A0C2XNM2"/>
<dbReference type="InParanoid" id="A0A0C2XNM2"/>
<evidence type="ECO:0000256" key="1">
    <source>
        <dbReference type="SAM" id="SignalP"/>
    </source>
</evidence>
<dbReference type="EMBL" id="KN818222">
    <property type="protein sequence ID" value="KIL71186.1"/>
    <property type="molecule type" value="Genomic_DNA"/>
</dbReference>
<feature type="signal peptide" evidence="1">
    <location>
        <begin position="1"/>
        <end position="20"/>
    </location>
</feature>
<accession>A0A0C2XNM2</accession>
<feature type="chain" id="PRO_5002159016" evidence="1">
    <location>
        <begin position="21"/>
        <end position="562"/>
    </location>
</feature>
<evidence type="ECO:0000313" key="2">
    <source>
        <dbReference type="EMBL" id="KIL71186.1"/>
    </source>
</evidence>
<reference evidence="2 3" key="1">
    <citation type="submission" date="2014-04" db="EMBL/GenBank/DDBJ databases">
        <title>Evolutionary Origins and Diversification of the Mycorrhizal Mutualists.</title>
        <authorList>
            <consortium name="DOE Joint Genome Institute"/>
            <consortium name="Mycorrhizal Genomics Consortium"/>
            <person name="Kohler A."/>
            <person name="Kuo A."/>
            <person name="Nagy L.G."/>
            <person name="Floudas D."/>
            <person name="Copeland A."/>
            <person name="Barry K.W."/>
            <person name="Cichocki N."/>
            <person name="Veneault-Fourrey C."/>
            <person name="LaButti K."/>
            <person name="Lindquist E.A."/>
            <person name="Lipzen A."/>
            <person name="Lundell T."/>
            <person name="Morin E."/>
            <person name="Murat C."/>
            <person name="Riley R."/>
            <person name="Ohm R."/>
            <person name="Sun H."/>
            <person name="Tunlid A."/>
            <person name="Henrissat B."/>
            <person name="Grigoriev I.V."/>
            <person name="Hibbett D.S."/>
            <person name="Martin F."/>
        </authorList>
    </citation>
    <scope>NUCLEOTIDE SEQUENCE [LARGE SCALE GENOMIC DNA]</scope>
    <source>
        <strain evidence="2 3">Koide BX008</strain>
    </source>
</reference>
<keyword evidence="1" id="KW-0732">Signal</keyword>
<organism evidence="2 3">
    <name type="scientific">Amanita muscaria (strain Koide BX008)</name>
    <dbReference type="NCBI Taxonomy" id="946122"/>
    <lineage>
        <taxon>Eukaryota</taxon>
        <taxon>Fungi</taxon>
        <taxon>Dikarya</taxon>
        <taxon>Basidiomycota</taxon>
        <taxon>Agaricomycotina</taxon>
        <taxon>Agaricomycetes</taxon>
        <taxon>Agaricomycetidae</taxon>
        <taxon>Agaricales</taxon>
        <taxon>Pluteineae</taxon>
        <taxon>Amanitaceae</taxon>
        <taxon>Amanita</taxon>
    </lineage>
</organism>
<dbReference type="AlphaFoldDB" id="A0A0C2XNM2"/>
<dbReference type="Proteomes" id="UP000054549">
    <property type="component" value="Unassembled WGS sequence"/>
</dbReference>
<proteinExistence type="predicted"/>